<evidence type="ECO:0000256" key="1">
    <source>
        <dbReference type="SAM" id="MobiDB-lite"/>
    </source>
</evidence>
<dbReference type="RefSeq" id="WP_338097229.1">
    <property type="nucleotide sequence ID" value="NZ_CP131061.1"/>
</dbReference>
<name>A0AA96V7U9_9EURY</name>
<evidence type="ECO:0000313" key="2">
    <source>
        <dbReference type="EMBL" id="WNY27255.1"/>
    </source>
</evidence>
<keyword evidence="3" id="KW-1185">Reference proteome</keyword>
<reference evidence="2 3" key="1">
    <citation type="submission" date="2023-07" db="EMBL/GenBank/DDBJ databases">
        <title>Closed genome sequence of Methanosarcinaceae archaeon Am2.</title>
        <authorList>
            <person name="Poehlein A."/>
            <person name="Protasov E."/>
            <person name="Platt K."/>
            <person name="Reeh H."/>
            <person name="Daniel R."/>
            <person name="Brune A."/>
        </authorList>
    </citation>
    <scope>NUCLEOTIDE SEQUENCE [LARGE SCALE GENOMIC DNA]</scope>
    <source>
        <strain evidence="2 3">Am2</strain>
    </source>
</reference>
<feature type="region of interest" description="Disordered" evidence="1">
    <location>
        <begin position="45"/>
        <end position="65"/>
    </location>
</feature>
<accession>A0AA96V7U9</accession>
<feature type="compositionally biased region" description="Basic and acidic residues" evidence="1">
    <location>
        <begin position="46"/>
        <end position="65"/>
    </location>
</feature>
<dbReference type="EMBL" id="CP131061">
    <property type="protein sequence ID" value="WNY27255.1"/>
    <property type="molecule type" value="Genomic_DNA"/>
</dbReference>
<dbReference type="InterPro" id="IPR027417">
    <property type="entry name" value="P-loop_NTPase"/>
</dbReference>
<dbReference type="SUPFAM" id="SSF52540">
    <property type="entry name" value="P-loop containing nucleoside triphosphate hydrolases"/>
    <property type="match status" value="1"/>
</dbReference>
<feature type="region of interest" description="Disordered" evidence="1">
    <location>
        <begin position="189"/>
        <end position="217"/>
    </location>
</feature>
<organism evidence="2 3">
    <name type="scientific">Methanolapillus ohkumae</name>
    <dbReference type="NCBI Taxonomy" id="3028298"/>
    <lineage>
        <taxon>Archaea</taxon>
        <taxon>Methanobacteriati</taxon>
        <taxon>Methanobacteriota</taxon>
        <taxon>Stenosarchaea group</taxon>
        <taxon>Methanomicrobia</taxon>
        <taxon>Methanosarcinales</taxon>
        <taxon>Methanosarcinaceae</taxon>
        <taxon>Methanolapillus</taxon>
    </lineage>
</organism>
<sequence>MIQNFTTGIPEIDRLTGSKIKSGSFLVLTGNDDEGMTSFLAAIEKSNGRPAEKEEKQKTPINRNEKENSCRFLKIHPSSWKPGSLFHTIFVIENITAEMETAKNQTMENQTMEKESDLVSQIIRIRNDLLESQETSFLIGCLPDGVLTTRTENRLKNIADSHFRLEMRERGDEFERLLLVYKFRSGRETDSSENTEKKEKNEEKEAKNEEKEAKNEEKKINGKIFRYIIKEDKFQIENKKRIY</sequence>
<evidence type="ECO:0000313" key="3">
    <source>
        <dbReference type="Proteomes" id="UP001304970"/>
    </source>
</evidence>
<protein>
    <submittedName>
        <fullName evidence="2">Uncharacterized protein</fullName>
    </submittedName>
</protein>
<dbReference type="Proteomes" id="UP001304970">
    <property type="component" value="Chromosome"/>
</dbReference>
<proteinExistence type="predicted"/>
<dbReference type="AlphaFoldDB" id="A0AA96V7U9"/>
<dbReference type="GeneID" id="89228465"/>
<gene>
    <name evidence="2" type="ORF">MsAm2_10470</name>
</gene>